<protein>
    <submittedName>
        <fullName evidence="2">Uncharacterized protein</fullName>
    </submittedName>
</protein>
<name>A0ABV2AEB4_9EUKA</name>
<proteinExistence type="predicted"/>
<gene>
    <name evidence="2" type="ORF">MHBO_000087</name>
</gene>
<evidence type="ECO:0000256" key="1">
    <source>
        <dbReference type="SAM" id="MobiDB-lite"/>
    </source>
</evidence>
<organism evidence="2 3">
    <name type="scientific">Bonamia ostreae</name>
    <dbReference type="NCBI Taxonomy" id="126728"/>
    <lineage>
        <taxon>Eukaryota</taxon>
        <taxon>Sar</taxon>
        <taxon>Rhizaria</taxon>
        <taxon>Endomyxa</taxon>
        <taxon>Ascetosporea</taxon>
        <taxon>Haplosporida</taxon>
        <taxon>Bonamia</taxon>
    </lineage>
</organism>
<sequence>MRDDSAELDLDEDQQELYAAVFAKTGEIKAEAFVRRTQNKPRPNRAKSAVKDTTGEMARKLAAIGYQPAKAVSRIQRDGKLEKRKNRVKTDFARERNELAALAEEHGLSFEEETRQKRMSNRAIRKSGAGARSGGTGRVLTSRPKHLFSGKRKLGKTNRR</sequence>
<reference evidence="2 3" key="1">
    <citation type="journal article" date="2024" name="BMC Biol.">
        <title>Comparative genomics of Ascetosporea gives new insight into the evolutionary basis for animal parasitism in Rhizaria.</title>
        <authorList>
            <person name="Hiltunen Thoren M."/>
            <person name="Onut-Brannstrom I."/>
            <person name="Alfjorden A."/>
            <person name="Peckova H."/>
            <person name="Swords F."/>
            <person name="Hooper C."/>
            <person name="Holzer A.S."/>
            <person name="Bass D."/>
            <person name="Burki F."/>
        </authorList>
    </citation>
    <scope>NUCLEOTIDE SEQUENCE [LARGE SCALE GENOMIC DNA]</scope>
    <source>
        <strain evidence="2">20-A016</strain>
    </source>
</reference>
<comment type="caution">
    <text evidence="2">The sequence shown here is derived from an EMBL/GenBank/DDBJ whole genome shotgun (WGS) entry which is preliminary data.</text>
</comment>
<feature type="compositionally biased region" description="Basic residues" evidence="1">
    <location>
        <begin position="143"/>
        <end position="160"/>
    </location>
</feature>
<dbReference type="Proteomes" id="UP001439008">
    <property type="component" value="Unassembled WGS sequence"/>
</dbReference>
<keyword evidence="3" id="KW-1185">Reference proteome</keyword>
<feature type="region of interest" description="Disordered" evidence="1">
    <location>
        <begin position="109"/>
        <end position="160"/>
    </location>
</feature>
<dbReference type="EMBL" id="JBDODL010000011">
    <property type="protein sequence ID" value="MES1918064.1"/>
    <property type="molecule type" value="Genomic_DNA"/>
</dbReference>
<accession>A0ABV2AEB4</accession>
<evidence type="ECO:0000313" key="2">
    <source>
        <dbReference type="EMBL" id="MES1918064.1"/>
    </source>
</evidence>
<evidence type="ECO:0000313" key="3">
    <source>
        <dbReference type="Proteomes" id="UP001439008"/>
    </source>
</evidence>